<evidence type="ECO:0000313" key="1">
    <source>
        <dbReference type="EMBL" id="EHK24122.1"/>
    </source>
</evidence>
<comment type="caution">
    <text evidence="1">The sequence shown here is derived from an EMBL/GenBank/DDBJ whole genome shotgun (WGS) entry which is preliminary data.</text>
</comment>
<dbReference type="RefSeq" id="XP_013958319.1">
    <property type="nucleotide sequence ID" value="XM_014102844.1"/>
</dbReference>
<protein>
    <submittedName>
        <fullName evidence="1">Uncharacterized protein</fullName>
    </submittedName>
</protein>
<dbReference type="InParanoid" id="G9MQQ5"/>
<reference evidence="1 2" key="1">
    <citation type="journal article" date="2011" name="Genome Biol.">
        <title>Comparative genome sequence analysis underscores mycoparasitism as the ancestral life style of Trichoderma.</title>
        <authorList>
            <person name="Kubicek C.P."/>
            <person name="Herrera-Estrella A."/>
            <person name="Seidl-Seiboth V."/>
            <person name="Martinez D.A."/>
            <person name="Druzhinina I.S."/>
            <person name="Thon M."/>
            <person name="Zeilinger S."/>
            <person name="Casas-Flores S."/>
            <person name="Horwitz B.A."/>
            <person name="Mukherjee P.K."/>
            <person name="Mukherjee M."/>
            <person name="Kredics L."/>
            <person name="Alcaraz L.D."/>
            <person name="Aerts A."/>
            <person name="Antal Z."/>
            <person name="Atanasova L."/>
            <person name="Cervantes-Badillo M.G."/>
            <person name="Challacombe J."/>
            <person name="Chertkov O."/>
            <person name="McCluskey K."/>
            <person name="Coulpier F."/>
            <person name="Deshpande N."/>
            <person name="von Doehren H."/>
            <person name="Ebbole D.J."/>
            <person name="Esquivel-Naranjo E.U."/>
            <person name="Fekete E."/>
            <person name="Flipphi M."/>
            <person name="Glaser F."/>
            <person name="Gomez-Rodriguez E.Y."/>
            <person name="Gruber S."/>
            <person name="Han C."/>
            <person name="Henrissat B."/>
            <person name="Hermosa R."/>
            <person name="Hernandez-Onate M."/>
            <person name="Karaffa L."/>
            <person name="Kosti I."/>
            <person name="Le Crom S."/>
            <person name="Lindquist E."/>
            <person name="Lucas S."/>
            <person name="Luebeck M."/>
            <person name="Luebeck P.S."/>
            <person name="Margeot A."/>
            <person name="Metz B."/>
            <person name="Misra M."/>
            <person name="Nevalainen H."/>
            <person name="Omann M."/>
            <person name="Packer N."/>
            <person name="Perrone G."/>
            <person name="Uresti-Rivera E.E."/>
            <person name="Salamov A."/>
            <person name="Schmoll M."/>
            <person name="Seiboth B."/>
            <person name="Shapiro H."/>
            <person name="Sukno S."/>
            <person name="Tamayo-Ramos J.A."/>
            <person name="Tisch D."/>
            <person name="Wiest A."/>
            <person name="Wilkinson H.H."/>
            <person name="Zhang M."/>
            <person name="Coutinho P.M."/>
            <person name="Kenerley C.M."/>
            <person name="Monte E."/>
            <person name="Baker S.E."/>
            <person name="Grigoriev I.V."/>
        </authorList>
    </citation>
    <scope>NUCLEOTIDE SEQUENCE [LARGE SCALE GENOMIC DNA]</scope>
    <source>
        <strain evidence="2">Gv29-8 / FGSC 10586</strain>
    </source>
</reference>
<dbReference type="STRING" id="413071.G9MQQ5"/>
<dbReference type="OrthoDB" id="4500473at2759"/>
<sequence length="264" mass="29131">MAPMQNSYLLTPLWNLDPSMITLGCVIADVRDPQIFTSNKDLPAEIDTEIHTEEVKNCSGKITYSHQQGIRRIISFIKGIAGSREAYYSMSWEVEYSCESMETLKFTPSPEFIAKVTADIAVKSRLKIGGIGDSKVFVVTGVKIAKGLAITSTKETAQDIFIEFVNSGNIVGLRALIGHTHYEENTHTNDAPIVFALQVEELHLNWKGVGITKAYIGQRADQIGHFVAVADRDLDDENADGFGLESCSGFEEDGKKCRFIIPHA</sequence>
<dbReference type="VEuPathDB" id="FungiDB:TRIVIDRAFT_221368"/>
<gene>
    <name evidence="1" type="ORF">TRIVIDRAFT_221368</name>
</gene>
<dbReference type="EMBL" id="ABDF02000005">
    <property type="protein sequence ID" value="EHK24122.1"/>
    <property type="molecule type" value="Genomic_DNA"/>
</dbReference>
<name>G9MQQ5_HYPVG</name>
<dbReference type="Proteomes" id="UP000007115">
    <property type="component" value="Unassembled WGS sequence"/>
</dbReference>
<keyword evidence="2" id="KW-1185">Reference proteome</keyword>
<dbReference type="AlphaFoldDB" id="G9MQQ5"/>
<dbReference type="GeneID" id="25791550"/>
<dbReference type="HOGENOM" id="CLU_1030631_0_0_1"/>
<dbReference type="OMA" id="HYEENTH"/>
<proteinExistence type="predicted"/>
<organism evidence="1 2">
    <name type="scientific">Hypocrea virens (strain Gv29-8 / FGSC 10586)</name>
    <name type="common">Gliocladium virens</name>
    <name type="synonym">Trichoderma virens</name>
    <dbReference type="NCBI Taxonomy" id="413071"/>
    <lineage>
        <taxon>Eukaryota</taxon>
        <taxon>Fungi</taxon>
        <taxon>Dikarya</taxon>
        <taxon>Ascomycota</taxon>
        <taxon>Pezizomycotina</taxon>
        <taxon>Sordariomycetes</taxon>
        <taxon>Hypocreomycetidae</taxon>
        <taxon>Hypocreales</taxon>
        <taxon>Hypocreaceae</taxon>
        <taxon>Trichoderma</taxon>
    </lineage>
</organism>
<accession>G9MQQ5</accession>
<evidence type="ECO:0000313" key="2">
    <source>
        <dbReference type="Proteomes" id="UP000007115"/>
    </source>
</evidence>